<organism evidence="1">
    <name type="scientific">Arundo donax</name>
    <name type="common">Giant reed</name>
    <name type="synonym">Donax arundinaceus</name>
    <dbReference type="NCBI Taxonomy" id="35708"/>
    <lineage>
        <taxon>Eukaryota</taxon>
        <taxon>Viridiplantae</taxon>
        <taxon>Streptophyta</taxon>
        <taxon>Embryophyta</taxon>
        <taxon>Tracheophyta</taxon>
        <taxon>Spermatophyta</taxon>
        <taxon>Magnoliopsida</taxon>
        <taxon>Liliopsida</taxon>
        <taxon>Poales</taxon>
        <taxon>Poaceae</taxon>
        <taxon>PACMAD clade</taxon>
        <taxon>Arundinoideae</taxon>
        <taxon>Arundineae</taxon>
        <taxon>Arundo</taxon>
    </lineage>
</organism>
<sequence>MWRPLIKALWLGATRLARPFETSLPKLCMRLIGR</sequence>
<proteinExistence type="predicted"/>
<accession>A0A0A8Y506</accession>
<reference evidence="1" key="1">
    <citation type="submission" date="2014-09" db="EMBL/GenBank/DDBJ databases">
        <authorList>
            <person name="Magalhaes I.L.F."/>
            <person name="Oliveira U."/>
            <person name="Santos F.R."/>
            <person name="Vidigal T.H.D.A."/>
            <person name="Brescovit A.D."/>
            <person name="Santos A.J."/>
        </authorList>
    </citation>
    <scope>NUCLEOTIDE SEQUENCE</scope>
    <source>
        <tissue evidence="1">Shoot tissue taken approximately 20 cm above the soil surface</tissue>
    </source>
</reference>
<protein>
    <submittedName>
        <fullName evidence="1">Uncharacterized protein</fullName>
    </submittedName>
</protein>
<dbReference type="EMBL" id="GBRH01277310">
    <property type="protein sequence ID" value="JAD20585.1"/>
    <property type="molecule type" value="Transcribed_RNA"/>
</dbReference>
<reference evidence="1" key="2">
    <citation type="journal article" date="2015" name="Data Brief">
        <title>Shoot transcriptome of the giant reed, Arundo donax.</title>
        <authorList>
            <person name="Barrero R.A."/>
            <person name="Guerrero F.D."/>
            <person name="Moolhuijzen P."/>
            <person name="Goolsby J.A."/>
            <person name="Tidwell J."/>
            <person name="Bellgard S.E."/>
            <person name="Bellgard M.I."/>
        </authorList>
    </citation>
    <scope>NUCLEOTIDE SEQUENCE</scope>
    <source>
        <tissue evidence="1">Shoot tissue taken approximately 20 cm above the soil surface</tissue>
    </source>
</reference>
<evidence type="ECO:0000313" key="1">
    <source>
        <dbReference type="EMBL" id="JAD20585.1"/>
    </source>
</evidence>
<dbReference type="AlphaFoldDB" id="A0A0A8Y506"/>
<name>A0A0A8Y506_ARUDO</name>